<evidence type="ECO:0000313" key="1">
    <source>
        <dbReference type="EMBL" id="QWG14361.1"/>
    </source>
</evidence>
<dbReference type="InterPro" id="IPR038743">
    <property type="entry name" value="YjgH-like"/>
</dbReference>
<dbReference type="PANTHER" id="PTHR11803">
    <property type="entry name" value="2-IMINOBUTANOATE/2-IMINOPROPANOATE DEAMINASE RIDA"/>
    <property type="match status" value="1"/>
</dbReference>
<dbReference type="SUPFAM" id="SSF55298">
    <property type="entry name" value="YjgF-like"/>
    <property type="match status" value="1"/>
</dbReference>
<dbReference type="Gene3D" id="3.30.1330.40">
    <property type="entry name" value="RutC-like"/>
    <property type="match status" value="1"/>
</dbReference>
<dbReference type="GO" id="GO:0005829">
    <property type="term" value="C:cytosol"/>
    <property type="evidence" value="ECO:0007669"/>
    <property type="project" value="TreeGrafter"/>
</dbReference>
<dbReference type="AlphaFoldDB" id="A0A975NGX8"/>
<gene>
    <name evidence="1" type="ORF">KMZ29_06705</name>
</gene>
<dbReference type="RefSeq" id="WP_215622990.1">
    <property type="nucleotide sequence ID" value="NZ_CP076134.1"/>
</dbReference>
<sequence length="132" mass="14268">MTSRRDIVVPASMQKTYETLHFAPAVKSSGFLFCSGVIGFGPGRELSPDPEIQFPLAFQSLGTVLAEAGLTFDDVIELTSYHVGLQATLLAFLKVKDRFIPEPHPAWTAIGITELARPGALVEIKAVAKLRA</sequence>
<dbReference type="InterPro" id="IPR035959">
    <property type="entry name" value="RutC-like_sf"/>
</dbReference>
<dbReference type="EMBL" id="CP076134">
    <property type="protein sequence ID" value="QWG14361.1"/>
    <property type="molecule type" value="Genomic_DNA"/>
</dbReference>
<name>A0A975NGX8_9BRAD</name>
<dbReference type="Pfam" id="PF01042">
    <property type="entry name" value="Ribonuc_L-PSP"/>
    <property type="match status" value="1"/>
</dbReference>
<dbReference type="Proteomes" id="UP000680839">
    <property type="component" value="Chromosome"/>
</dbReference>
<dbReference type="GO" id="GO:0019239">
    <property type="term" value="F:deaminase activity"/>
    <property type="evidence" value="ECO:0007669"/>
    <property type="project" value="TreeGrafter"/>
</dbReference>
<evidence type="ECO:0000313" key="2">
    <source>
        <dbReference type="Proteomes" id="UP000680839"/>
    </source>
</evidence>
<dbReference type="InterPro" id="IPR006175">
    <property type="entry name" value="YjgF/YER057c/UK114"/>
</dbReference>
<dbReference type="PANTHER" id="PTHR11803:SF44">
    <property type="entry name" value="RUTC FAMILY PROTEIN YJGH"/>
    <property type="match status" value="1"/>
</dbReference>
<organism evidence="1 2">
    <name type="scientific">Bradyrhizobium sediminis</name>
    <dbReference type="NCBI Taxonomy" id="2840469"/>
    <lineage>
        <taxon>Bacteria</taxon>
        <taxon>Pseudomonadati</taxon>
        <taxon>Pseudomonadota</taxon>
        <taxon>Alphaproteobacteria</taxon>
        <taxon>Hyphomicrobiales</taxon>
        <taxon>Nitrobacteraceae</taxon>
        <taxon>Bradyrhizobium</taxon>
    </lineage>
</organism>
<proteinExistence type="predicted"/>
<dbReference type="CDD" id="cd02198">
    <property type="entry name" value="YjgH_like"/>
    <property type="match status" value="1"/>
</dbReference>
<accession>A0A975NGX8</accession>
<protein>
    <submittedName>
        <fullName evidence="1">RidA family protein</fullName>
    </submittedName>
</protein>
<reference evidence="1" key="1">
    <citation type="submission" date="2021-06" db="EMBL/GenBank/DDBJ databases">
        <title>Bradyrhizobium sp. S2-20-1 Genome sequencing.</title>
        <authorList>
            <person name="Jin L."/>
        </authorList>
    </citation>
    <scope>NUCLEOTIDE SEQUENCE</scope>
    <source>
        <strain evidence="1">S2-20-1</strain>
    </source>
</reference>